<organism evidence="2 3">
    <name type="scientific">Desulfocicer vacuolatum DSM 3385</name>
    <dbReference type="NCBI Taxonomy" id="1121400"/>
    <lineage>
        <taxon>Bacteria</taxon>
        <taxon>Pseudomonadati</taxon>
        <taxon>Thermodesulfobacteriota</taxon>
        <taxon>Desulfobacteria</taxon>
        <taxon>Desulfobacterales</taxon>
        <taxon>Desulfobacteraceae</taxon>
        <taxon>Desulfocicer</taxon>
    </lineage>
</organism>
<accession>A0A1W1YRW6</accession>
<sequence length="1291" mass="145294">MTSFQLCYYSATSMEISSLSQGIDQYQKTGGSVGVYARTQTQLFDRSRINVFVEKALASDIIIVNLHGGKDSCPAFDALIEAMDSHKEKGNTLPWLHIQPTGGDEDGIAMARQHSDGFGTPAWDTIHGYLKQGGSINYAYLLTHLCNKVHNRDNQAPPAMILPNEGLYHPDMPGIPTMDQYRSARIKPHRPTIGLWFNQTYWLNNNLTFVDAIIRAAEGAGANIIPVFHLRYKDVQLKNNGADYIVEQFFMDNGEPVIDVLISPMMFSLTLAHEDYKTLYPRLNVPCIQAMITLQPFESWQENVQGMTTMEVSFSAAQPEFDGCLITVPVASREQEETDPLTGALMARYIPIQDRTAKVVRMAMNWARLRQKKNRDKKMAIIFHHYPPRNDRIGCAAGLDSFESVKKIIDTLKTKGYQVEKTYENGDELAHEIVSGMTCDQRWLLPEQMHERCRARASREEFMPWHRELPPSTREKMVHDWQEMPGDLFVHNDELMFSGTLNGNLFITVQPPRGYLENIEKAYHDMYLSPPHHYLAQYRYIRDSFKADAVIHVGKHGSLEWLPGKALGLSRECYPDLSIMELPNIYPYIINDPSEGTQAKRRSFCCIIDHLIPAMTNADLYEELSTVENHIKAYGDATREDPGKCEVLRPMIWEAVAAASLDKDLDITRESAFDDFEKFLESLHTYLGELADTMINDGLHTLGTPPEGDRLVEFLVQLTRLSNGEVPSLRESIVSCLGYDFDHVAENKGSIVDPGKGLSGGDIIAGAHGLAVAVVKALAAFDFDLDRAKPDIEGLWEKDVMGEKNNGADPAFPVGEPGRAIDMIAKAPPVNAGAFGDLMKSLKYIADYLLPNVYQTTDEMDATLTALDGEFVLPGPSGAPTRGQADILPTGRNFYSVDPNKIPSPGAWEVGKRLAHALLDRYQQETDNYPESVGIIVYGGSTMRSRGDDIAEIFYLLGVRPVWHPTSQAVTGLEIIPQKELNRPRIDVIPRISGFFRDSFPILVQRIDEAVRMVALLDEPHESNLIRKHVFTDVEAYKSQGMTEDDAFREASFRVFGCPPGTYGAGVSELVESKNWQTQEDLGNNYIRYSSHAYGEGSYGKQKPSAFRTVLSRMDVTVKNEDSREYDMMSCTDYYNYYGGLIVANKTVRGKLPFSMVGDSSDPKRVIMRTTAEEAKHVLRSRLVNPKWLQGMMRHGYKGAGDISHMMDVALGWDATAEVMEDWMYESMANKYALDEDMKEWMESVNPHARQNILDKLLEAIARGMWEADADMEERLKEEYLEIEGDIEELS</sequence>
<proteinExistence type="predicted"/>
<name>A0A1W1YRW6_9BACT</name>
<dbReference type="PANTHER" id="PTHR44119:SF7">
    <property type="entry name" value="MAGNESIUM CHELATASE SUBUNIT"/>
    <property type="match status" value="1"/>
</dbReference>
<dbReference type="EMBL" id="FWXY01000001">
    <property type="protein sequence ID" value="SMC38884.1"/>
    <property type="molecule type" value="Genomic_DNA"/>
</dbReference>
<dbReference type="InterPro" id="IPR003672">
    <property type="entry name" value="CobN/Mg_chltase"/>
</dbReference>
<dbReference type="InterPro" id="IPR011953">
    <property type="entry name" value="Cobalto_CobN"/>
</dbReference>
<dbReference type="STRING" id="1121400.SAMN02746065_101294"/>
<dbReference type="OrthoDB" id="9757976at2"/>
<evidence type="ECO:0000313" key="2">
    <source>
        <dbReference type="EMBL" id="SMC38884.1"/>
    </source>
</evidence>
<dbReference type="GO" id="GO:0051116">
    <property type="term" value="F:cobaltochelatase activity"/>
    <property type="evidence" value="ECO:0007669"/>
    <property type="project" value="InterPro"/>
</dbReference>
<dbReference type="NCBIfam" id="TIGR02257">
    <property type="entry name" value="cobalto_cobN"/>
    <property type="match status" value="1"/>
</dbReference>
<protein>
    <submittedName>
        <fullName evidence="2">Cobaltochelatase CobN subunit</fullName>
    </submittedName>
</protein>
<evidence type="ECO:0000259" key="1">
    <source>
        <dbReference type="Pfam" id="PF02514"/>
    </source>
</evidence>
<gene>
    <name evidence="2" type="ORF">SAMN02746065_101294</name>
</gene>
<feature type="domain" description="CobN/magnesium chelatase" evidence="1">
    <location>
        <begin position="128"/>
        <end position="1271"/>
    </location>
</feature>
<dbReference type="RefSeq" id="WP_084066592.1">
    <property type="nucleotide sequence ID" value="NZ_FWXY01000001.1"/>
</dbReference>
<evidence type="ECO:0000313" key="3">
    <source>
        <dbReference type="Proteomes" id="UP000192418"/>
    </source>
</evidence>
<dbReference type="Pfam" id="PF02514">
    <property type="entry name" value="CobN-Mg_chel"/>
    <property type="match status" value="1"/>
</dbReference>
<dbReference type="PANTHER" id="PTHR44119">
    <property type="entry name" value="MAGNESIUM-CHELATASE SUBUNIT CHLH, CHLOROPLASTIC"/>
    <property type="match status" value="1"/>
</dbReference>
<dbReference type="GO" id="GO:0009236">
    <property type="term" value="P:cobalamin biosynthetic process"/>
    <property type="evidence" value="ECO:0007669"/>
    <property type="project" value="InterPro"/>
</dbReference>
<dbReference type="CDD" id="cd10150">
    <property type="entry name" value="CobN_like"/>
    <property type="match status" value="1"/>
</dbReference>
<keyword evidence="3" id="KW-1185">Reference proteome</keyword>
<reference evidence="2 3" key="1">
    <citation type="submission" date="2017-04" db="EMBL/GenBank/DDBJ databases">
        <authorList>
            <person name="Afonso C.L."/>
            <person name="Miller P.J."/>
            <person name="Scott M.A."/>
            <person name="Spackman E."/>
            <person name="Goraichik I."/>
            <person name="Dimitrov K.M."/>
            <person name="Suarez D.L."/>
            <person name="Swayne D.E."/>
        </authorList>
    </citation>
    <scope>NUCLEOTIDE SEQUENCE [LARGE SCALE GENOMIC DNA]</scope>
    <source>
        <strain evidence="2 3">DSM 3385</strain>
    </source>
</reference>
<dbReference type="Proteomes" id="UP000192418">
    <property type="component" value="Unassembled WGS sequence"/>
</dbReference>